<dbReference type="AlphaFoldDB" id="A0A9X1ZM72"/>
<dbReference type="Gene3D" id="3.30.70.1070">
    <property type="entry name" value="Sporulation related repeat"/>
    <property type="match status" value="1"/>
</dbReference>
<organism evidence="4 5">
    <name type="scientific">Shewanella gaetbuli</name>
    <dbReference type="NCBI Taxonomy" id="220752"/>
    <lineage>
        <taxon>Bacteria</taxon>
        <taxon>Pseudomonadati</taxon>
        <taxon>Pseudomonadota</taxon>
        <taxon>Gammaproteobacteria</taxon>
        <taxon>Alteromonadales</taxon>
        <taxon>Shewanellaceae</taxon>
        <taxon>Shewanella</taxon>
    </lineage>
</organism>
<evidence type="ECO:0000313" key="5">
    <source>
        <dbReference type="Proteomes" id="UP001139333"/>
    </source>
</evidence>
<name>A0A9X1ZM72_9GAMM</name>
<feature type="region of interest" description="Disordered" evidence="1">
    <location>
        <begin position="324"/>
        <end position="354"/>
    </location>
</feature>
<dbReference type="SUPFAM" id="SSF52540">
    <property type="entry name" value="P-loop containing nucleoside triphosphate hydrolases"/>
    <property type="match status" value="1"/>
</dbReference>
<dbReference type="InterPro" id="IPR052026">
    <property type="entry name" value="ExeA_AAA_ATPase_DNA-bind"/>
</dbReference>
<dbReference type="InterPro" id="IPR036680">
    <property type="entry name" value="SPOR-like_sf"/>
</dbReference>
<protein>
    <submittedName>
        <fullName evidence="4">AAA family ATPase</fullName>
    </submittedName>
</protein>
<dbReference type="InterPro" id="IPR027417">
    <property type="entry name" value="P-loop_NTPase"/>
</dbReference>
<dbReference type="Pfam" id="PF05036">
    <property type="entry name" value="SPOR"/>
    <property type="match status" value="1"/>
</dbReference>
<dbReference type="InterPro" id="IPR007730">
    <property type="entry name" value="SPOR-like_dom"/>
</dbReference>
<evidence type="ECO:0000313" key="4">
    <source>
        <dbReference type="EMBL" id="MCL1143547.1"/>
    </source>
</evidence>
<accession>A0A9X1ZM72</accession>
<feature type="domain" description="SPOR" evidence="2">
    <location>
        <begin position="417"/>
        <end position="485"/>
    </location>
</feature>
<evidence type="ECO:0000256" key="1">
    <source>
        <dbReference type="SAM" id="MobiDB-lite"/>
    </source>
</evidence>
<evidence type="ECO:0000259" key="3">
    <source>
        <dbReference type="Pfam" id="PF13401"/>
    </source>
</evidence>
<keyword evidence="5" id="KW-1185">Reference proteome</keyword>
<proteinExistence type="predicted"/>
<evidence type="ECO:0000259" key="2">
    <source>
        <dbReference type="Pfam" id="PF05036"/>
    </source>
</evidence>
<comment type="caution">
    <text evidence="4">The sequence shown here is derived from an EMBL/GenBank/DDBJ whole genome shotgun (WGS) entry which is preliminary data.</text>
</comment>
<dbReference type="EMBL" id="JAKIKP010000009">
    <property type="protein sequence ID" value="MCL1143547.1"/>
    <property type="molecule type" value="Genomic_DNA"/>
</dbReference>
<dbReference type="GO" id="GO:0042834">
    <property type="term" value="F:peptidoglycan binding"/>
    <property type="evidence" value="ECO:0007669"/>
    <property type="project" value="InterPro"/>
</dbReference>
<gene>
    <name evidence="4" type="ORF">L2672_12675</name>
</gene>
<dbReference type="Pfam" id="PF13401">
    <property type="entry name" value="AAA_22"/>
    <property type="match status" value="1"/>
</dbReference>
<dbReference type="InterPro" id="IPR049945">
    <property type="entry name" value="AAA_22"/>
</dbReference>
<reference evidence="4" key="1">
    <citation type="submission" date="2022-01" db="EMBL/GenBank/DDBJ databases">
        <title>Whole genome-based taxonomy of the Shewanellaceae.</title>
        <authorList>
            <person name="Martin-Rodriguez A.J."/>
        </authorList>
    </citation>
    <scope>NUCLEOTIDE SEQUENCE</scope>
    <source>
        <strain evidence="4">DSM 16422</strain>
    </source>
</reference>
<dbReference type="GO" id="GO:0016887">
    <property type="term" value="F:ATP hydrolysis activity"/>
    <property type="evidence" value="ECO:0007669"/>
    <property type="project" value="InterPro"/>
</dbReference>
<dbReference type="RefSeq" id="WP_248996224.1">
    <property type="nucleotide sequence ID" value="NZ_JAKIKP010000009.1"/>
</dbReference>
<dbReference type="PANTHER" id="PTHR35894:SF5">
    <property type="entry name" value="MU-LIKE PROPHAGE FLUMU DNA TRANSPOSITION PROTEIN B"/>
    <property type="match status" value="1"/>
</dbReference>
<dbReference type="Gene3D" id="3.40.50.300">
    <property type="entry name" value="P-loop containing nucleotide triphosphate hydrolases"/>
    <property type="match status" value="1"/>
</dbReference>
<dbReference type="SUPFAM" id="SSF110997">
    <property type="entry name" value="Sporulation related repeat"/>
    <property type="match status" value="1"/>
</dbReference>
<sequence>MTSTLLLPSQEELVQRLLHSANYSGQLQLLCGTKGTGKSTLTTVLASELEEHNSALVLCPPHAEAAEIRRKILVQLISSPIFDDEMPLLDTFLRIQSTLSKPLHIIIDDAHLLPKTLWAECILLSQMQCAGANIAITMAIDSHFLSELMAELSEDMREILLPLFIEPLTIAERDGLYQSLLLRSGYTPFIARGIIHNQLEQQSGTPLEVVKLLELAITEPEKAPAKKFTLIKSISFIGVLLLASGGGYFLWNANATVSSKVMTHQIELTATQQLRKQHANEVIHQFATKLVAPVDRWLPSRVDKIAPSLIIVAPQSEQMLIHQSDVPSQPQTQSQVQQRSQTDIPSLGDNSDSLSQNFQKIDQQAIATQAEPTQRQLATVDLASAQSVSVGGVSIPDEINENDTTPVAIDSVLPTFKGYTLQLASVRDKKSLSRIVNKLASEEGMYLAEYKHRHIILFGQFNSLAEAQSQAERLKQQGFNSPWLRKWQDLDEYTIQQESR</sequence>
<feature type="compositionally biased region" description="Low complexity" evidence="1">
    <location>
        <begin position="324"/>
        <end position="343"/>
    </location>
</feature>
<dbReference type="PANTHER" id="PTHR35894">
    <property type="entry name" value="GENERAL SECRETION PATHWAY PROTEIN A-RELATED"/>
    <property type="match status" value="1"/>
</dbReference>
<feature type="domain" description="ORC1/DEAH AAA+ ATPase" evidence="3">
    <location>
        <begin position="26"/>
        <end position="138"/>
    </location>
</feature>
<dbReference type="Proteomes" id="UP001139333">
    <property type="component" value="Unassembled WGS sequence"/>
</dbReference>